<accession>A0A0B0IJV3</accession>
<feature type="transmembrane region" description="Helical" evidence="1">
    <location>
        <begin position="39"/>
        <end position="60"/>
    </location>
</feature>
<reference evidence="3" key="1">
    <citation type="submission" date="2014-09" db="EMBL/GenBank/DDBJ databases">
        <title>Genome sequencing and annotation of Bacillus Okhensis strain Kh10-101T.</title>
        <authorList>
            <person name="Prakash J.S."/>
        </authorList>
    </citation>
    <scope>NUCLEOTIDE SEQUENCE [LARGE SCALE GENOMIC DNA]</scope>
    <source>
        <strain evidence="3">Kh10-101</strain>
    </source>
</reference>
<organism evidence="3 4">
    <name type="scientific">Halalkalibacter okhensis</name>
    <dbReference type="NCBI Taxonomy" id="333138"/>
    <lineage>
        <taxon>Bacteria</taxon>
        <taxon>Bacillati</taxon>
        <taxon>Bacillota</taxon>
        <taxon>Bacilli</taxon>
        <taxon>Bacillales</taxon>
        <taxon>Bacillaceae</taxon>
        <taxon>Halalkalibacter</taxon>
    </lineage>
</organism>
<feature type="domain" description="DUF4179" evidence="2">
    <location>
        <begin position="35"/>
        <end position="128"/>
    </location>
</feature>
<sequence length="163" mass="18230">MDKWEQKLIDDVNNSLPSNIDQRIGETLQRLPRKKRRVAIYYSIAAVIAVLSITFGLSALSPAFAETIKKIPIIGSAFEFVGDLSVRKGTEKGLTTTHEEQIEVDGHLITFTDSFYDGARIHLGYIIEPAHDSNLEEFNYLDVEFTINGQMIGSHGMGQTEKN</sequence>
<keyword evidence="1" id="KW-0812">Transmembrane</keyword>
<evidence type="ECO:0000259" key="2">
    <source>
        <dbReference type="Pfam" id="PF13786"/>
    </source>
</evidence>
<dbReference type="Pfam" id="PF13786">
    <property type="entry name" value="DUF4179"/>
    <property type="match status" value="1"/>
</dbReference>
<dbReference type="Gene3D" id="2.60.40.1630">
    <property type="entry name" value="bacillus anthracis domain"/>
    <property type="match status" value="1"/>
</dbReference>
<dbReference type="OrthoDB" id="2541898at2"/>
<dbReference type="Proteomes" id="UP000030832">
    <property type="component" value="Unassembled WGS sequence"/>
</dbReference>
<dbReference type="eggNOG" id="ENOG502ZCEG">
    <property type="taxonomic scope" value="Bacteria"/>
</dbReference>
<keyword evidence="4" id="KW-1185">Reference proteome</keyword>
<dbReference type="RefSeq" id="WP_034629460.1">
    <property type="nucleotide sequence ID" value="NZ_JRJU01000014.1"/>
</dbReference>
<evidence type="ECO:0000313" key="4">
    <source>
        <dbReference type="Proteomes" id="UP000030832"/>
    </source>
</evidence>
<comment type="caution">
    <text evidence="3">The sequence shown here is derived from an EMBL/GenBank/DDBJ whole genome shotgun (WGS) entry which is preliminary data.</text>
</comment>
<evidence type="ECO:0000256" key="1">
    <source>
        <dbReference type="SAM" id="Phobius"/>
    </source>
</evidence>
<protein>
    <recommendedName>
        <fullName evidence="2">DUF4179 domain-containing protein</fullName>
    </recommendedName>
</protein>
<proteinExistence type="predicted"/>
<dbReference type="EMBL" id="JRJU01000014">
    <property type="protein sequence ID" value="KHF39926.1"/>
    <property type="molecule type" value="Genomic_DNA"/>
</dbReference>
<dbReference type="InterPro" id="IPR025436">
    <property type="entry name" value="DUF4179"/>
</dbReference>
<gene>
    <name evidence="3" type="ORF">LQ50_12780</name>
</gene>
<keyword evidence="1" id="KW-1133">Transmembrane helix</keyword>
<dbReference type="STRING" id="333138.LQ50_12780"/>
<dbReference type="AlphaFoldDB" id="A0A0B0IJV3"/>
<evidence type="ECO:0000313" key="3">
    <source>
        <dbReference type="EMBL" id="KHF39926.1"/>
    </source>
</evidence>
<name>A0A0B0IJV3_9BACI</name>
<keyword evidence="1" id="KW-0472">Membrane</keyword>